<accession>A0AA48KRW4</accession>
<dbReference type="Proteomes" id="UP001330184">
    <property type="component" value="Chromosome"/>
</dbReference>
<protein>
    <submittedName>
        <fullName evidence="1">Uncharacterized protein</fullName>
    </submittedName>
</protein>
<sequence>MKQIGIWLDKQEANGVVLENGKESLFTIPSELDFFNPRGGSRSKTKWGPQDVVQDSKYLEKEKHQLRNYFEKIAEKISDADEIAIFGPAETPEKLVGALQTKHPGLANKIKMTKTTDSMSQNQFKALVKQSFGLDDRYPTGK</sequence>
<dbReference type="Gene3D" id="3.30.420.60">
    <property type="entry name" value="eRF1 domain 2"/>
    <property type="match status" value="1"/>
</dbReference>
<evidence type="ECO:0000313" key="2">
    <source>
        <dbReference type="Proteomes" id="UP001330184"/>
    </source>
</evidence>
<dbReference type="EMBL" id="AP027268">
    <property type="protein sequence ID" value="BDW93561.1"/>
    <property type="molecule type" value="Genomic_DNA"/>
</dbReference>
<evidence type="ECO:0000313" key="1">
    <source>
        <dbReference type="EMBL" id="BDW93561.1"/>
    </source>
</evidence>
<name>A0AA48KRW4_9FLAO</name>
<gene>
    <name evidence="1" type="ORF">MACH07_23930</name>
</gene>
<dbReference type="SUPFAM" id="SSF53137">
    <property type="entry name" value="Translational machinery components"/>
    <property type="match status" value="1"/>
</dbReference>
<organism evidence="1 2">
    <name type="scientific">Flagellimonas marinaquae</name>
    <dbReference type="NCBI Taxonomy" id="254955"/>
    <lineage>
        <taxon>Bacteria</taxon>
        <taxon>Pseudomonadati</taxon>
        <taxon>Bacteroidota</taxon>
        <taxon>Flavobacteriia</taxon>
        <taxon>Flavobacteriales</taxon>
        <taxon>Flavobacteriaceae</taxon>
        <taxon>Flagellimonas</taxon>
    </lineage>
</organism>
<dbReference type="AlphaFoldDB" id="A0AA48KRW4"/>
<proteinExistence type="predicted"/>
<reference evidence="1 2" key="1">
    <citation type="submission" date="2023-01" db="EMBL/GenBank/DDBJ databases">
        <title>Complete genome sequence of Muricauda aquimarina strain IFOP_LL357.</title>
        <authorList>
            <person name="Gajardo G."/>
            <person name="Ueki S."/>
            <person name="Maruyama F."/>
        </authorList>
    </citation>
    <scope>NUCLEOTIDE SEQUENCE [LARGE SCALE GENOMIC DNA]</scope>
    <source>
        <strain evidence="1 2">IFOP_LL357</strain>
    </source>
</reference>
<dbReference type="RefSeq" id="WP_338194174.1">
    <property type="nucleotide sequence ID" value="NZ_AP027268.1"/>
</dbReference>
<keyword evidence="2" id="KW-1185">Reference proteome</keyword>
<dbReference type="InterPro" id="IPR042226">
    <property type="entry name" value="eFR1_2_sf"/>
</dbReference>